<dbReference type="EMBL" id="JAIZAY010000005">
    <property type="protein sequence ID" value="KAJ8042330.1"/>
    <property type="molecule type" value="Genomic_DNA"/>
</dbReference>
<evidence type="ECO:0000256" key="5">
    <source>
        <dbReference type="ARBA" id="ARBA00023128"/>
    </source>
</evidence>
<comment type="subcellular location">
    <subcellularLocation>
        <location evidence="1">Mitochondrion</location>
    </subcellularLocation>
</comment>
<evidence type="ECO:0000313" key="10">
    <source>
        <dbReference type="EMBL" id="KAJ8042330.1"/>
    </source>
</evidence>
<organism evidence="10 11">
    <name type="scientific">Holothuria leucospilota</name>
    <name type="common">Black long sea cucumber</name>
    <name type="synonym">Mertensiothuria leucospilota</name>
    <dbReference type="NCBI Taxonomy" id="206669"/>
    <lineage>
        <taxon>Eukaryota</taxon>
        <taxon>Metazoa</taxon>
        <taxon>Echinodermata</taxon>
        <taxon>Eleutherozoa</taxon>
        <taxon>Echinozoa</taxon>
        <taxon>Holothuroidea</taxon>
        <taxon>Aspidochirotacea</taxon>
        <taxon>Aspidochirotida</taxon>
        <taxon>Holothuriidae</taxon>
        <taxon>Holothuria</taxon>
    </lineage>
</organism>
<dbReference type="GO" id="GO:0005743">
    <property type="term" value="C:mitochondrial inner membrane"/>
    <property type="evidence" value="ECO:0007669"/>
    <property type="project" value="UniProtKB-ARBA"/>
</dbReference>
<gene>
    <name evidence="10" type="ORF">HOLleu_13353</name>
</gene>
<evidence type="ECO:0000256" key="2">
    <source>
        <dbReference type="ARBA" id="ARBA00022946"/>
    </source>
</evidence>
<dbReference type="Proteomes" id="UP001152320">
    <property type="component" value="Chromosome 5"/>
</dbReference>
<dbReference type="PANTHER" id="PTHR11362">
    <property type="entry name" value="PHOSPHATIDYLETHANOLAMINE-BINDING PROTEIN"/>
    <property type="match status" value="1"/>
</dbReference>
<evidence type="ECO:0000256" key="6">
    <source>
        <dbReference type="ARBA" id="ARBA00023274"/>
    </source>
</evidence>
<evidence type="ECO:0000256" key="1">
    <source>
        <dbReference type="ARBA" id="ARBA00004173"/>
    </source>
</evidence>
<protein>
    <recommendedName>
        <fullName evidence="8">Large ribosomal subunit protein mL38</fullName>
    </recommendedName>
    <alternativeName>
        <fullName evidence="9">39S ribosomal protein L38, mitochondrial</fullName>
    </alternativeName>
</protein>
<dbReference type="SUPFAM" id="SSF49777">
    <property type="entry name" value="PEBP-like"/>
    <property type="match status" value="1"/>
</dbReference>
<dbReference type="PANTHER" id="PTHR11362:SF133">
    <property type="entry name" value="LARGE RIBOSOMAL SUBUNIT PROTEIN ML38"/>
    <property type="match status" value="1"/>
</dbReference>
<accession>A0A9Q1HDU7</accession>
<dbReference type="GO" id="GO:0005762">
    <property type="term" value="C:mitochondrial large ribosomal subunit"/>
    <property type="evidence" value="ECO:0007669"/>
    <property type="project" value="TreeGrafter"/>
</dbReference>
<dbReference type="InterPro" id="IPR036610">
    <property type="entry name" value="PEBP-like_sf"/>
</dbReference>
<dbReference type="InterPro" id="IPR035810">
    <property type="entry name" value="PEBP_euk"/>
</dbReference>
<dbReference type="AlphaFoldDB" id="A0A9Q1HDU7"/>
<evidence type="ECO:0000256" key="4">
    <source>
        <dbReference type="ARBA" id="ARBA00023054"/>
    </source>
</evidence>
<keyword evidence="11" id="KW-1185">Reference proteome</keyword>
<evidence type="ECO:0000256" key="7">
    <source>
        <dbReference type="ARBA" id="ARBA00038016"/>
    </source>
</evidence>
<keyword evidence="3 10" id="KW-0689">Ribosomal protein</keyword>
<name>A0A9Q1HDU7_HOLLE</name>
<dbReference type="Gene3D" id="3.90.280.10">
    <property type="entry name" value="PEBP-like"/>
    <property type="match status" value="1"/>
</dbReference>
<evidence type="ECO:0000256" key="9">
    <source>
        <dbReference type="ARBA" id="ARBA00041206"/>
    </source>
</evidence>
<evidence type="ECO:0000256" key="3">
    <source>
        <dbReference type="ARBA" id="ARBA00022980"/>
    </source>
</evidence>
<dbReference type="FunFam" id="3.90.280.10:FF:000002">
    <property type="entry name" value="39S ribosomal protein L38, mitochondrial"/>
    <property type="match status" value="1"/>
</dbReference>
<dbReference type="OrthoDB" id="2153661at2759"/>
<evidence type="ECO:0000313" key="11">
    <source>
        <dbReference type="Proteomes" id="UP001152320"/>
    </source>
</evidence>
<keyword evidence="4" id="KW-0175">Coiled coil</keyword>
<evidence type="ECO:0000256" key="8">
    <source>
        <dbReference type="ARBA" id="ARBA00039444"/>
    </source>
</evidence>
<dbReference type="CDD" id="cd00866">
    <property type="entry name" value="PEBP_euk"/>
    <property type="match status" value="1"/>
</dbReference>
<proteinExistence type="inferred from homology"/>
<reference evidence="10" key="1">
    <citation type="submission" date="2021-10" db="EMBL/GenBank/DDBJ databases">
        <title>Tropical sea cucumber genome reveals ecological adaptation and Cuvierian tubules defense mechanism.</title>
        <authorList>
            <person name="Chen T."/>
        </authorList>
    </citation>
    <scope>NUCLEOTIDE SEQUENCE</scope>
    <source>
        <strain evidence="10">Nanhai2018</strain>
        <tissue evidence="10">Muscle</tissue>
    </source>
</reference>
<dbReference type="Pfam" id="PF01161">
    <property type="entry name" value="PBP"/>
    <property type="match status" value="1"/>
</dbReference>
<dbReference type="InterPro" id="IPR008914">
    <property type="entry name" value="PEBP"/>
</dbReference>
<comment type="similarity">
    <text evidence="7">Belongs to the phosphatidylethanolamine-binding protein family. Mitochondrion-specific ribosomal protein mL38 subfamily.</text>
</comment>
<keyword evidence="2" id="KW-0809">Transit peptide</keyword>
<comment type="caution">
    <text evidence="10">The sequence shown here is derived from an EMBL/GenBank/DDBJ whole genome shotgun (WGS) entry which is preliminary data.</text>
</comment>
<keyword evidence="5" id="KW-0496">Mitochondrion</keyword>
<sequence>MAAPITNSFRLLVRRVSPICHKFRSKKEMEVPHLSKIRCMHDNASTGVDIGLPSKAVMRSQVQRERQEHRRKQKLNQDLEKASRLRQLEIPLDEVRKDWENTSAPYHIKAVAHHYNIFTDLFDGADFLCHVVMRILYQCEDEGFMPVCFGNVITPTEALKAPSVTYDCESGSLWTLLMVNPDGHLIYNDAEYVHWLVCNIPEDNISKGDTVFDYLPVFPARGTGYQRIVFALFKQNDRVDMTHERVPLPCTSLSNRTFSTDEFYSKHQDVITPAGLAFSQCRWDQSVRDIFHNILDMREPVFEYEVPKLHVLPQMKWPHRKTLNYLKQYLPEE</sequence>
<keyword evidence="6" id="KW-0687">Ribonucleoprotein</keyword>